<dbReference type="GeneID" id="92926811"/>
<feature type="transmembrane region" description="Helical" evidence="6">
    <location>
        <begin position="40"/>
        <end position="61"/>
    </location>
</feature>
<evidence type="ECO:0000256" key="2">
    <source>
        <dbReference type="ARBA" id="ARBA00022475"/>
    </source>
</evidence>
<keyword evidence="4 6" id="KW-1133">Transmembrane helix</keyword>
<dbReference type="AlphaFoldDB" id="A0ABD5LQH9"/>
<dbReference type="CDD" id="cd06173">
    <property type="entry name" value="MFS_MefA_like"/>
    <property type="match status" value="1"/>
</dbReference>
<feature type="transmembrane region" description="Helical" evidence="6">
    <location>
        <begin position="144"/>
        <end position="163"/>
    </location>
</feature>
<name>A0ABD5LQH9_AGRRD</name>
<evidence type="ECO:0000256" key="5">
    <source>
        <dbReference type="ARBA" id="ARBA00023136"/>
    </source>
</evidence>
<feature type="transmembrane region" description="Helical" evidence="6">
    <location>
        <begin position="219"/>
        <end position="239"/>
    </location>
</feature>
<comment type="caution">
    <text evidence="7">The sequence shown here is derived from an EMBL/GenBank/DDBJ whole genome shotgun (WGS) entry which is preliminary data.</text>
</comment>
<feature type="transmembrane region" description="Helical" evidence="6">
    <location>
        <begin position="169"/>
        <end position="187"/>
    </location>
</feature>
<feature type="transmembrane region" description="Helical" evidence="6">
    <location>
        <begin position="73"/>
        <end position="94"/>
    </location>
</feature>
<comment type="subcellular location">
    <subcellularLocation>
        <location evidence="1">Cell membrane</location>
        <topology evidence="1">Multi-pass membrane protein</topology>
    </subcellularLocation>
</comment>
<dbReference type="Pfam" id="PF07690">
    <property type="entry name" value="MFS_1"/>
    <property type="match status" value="1"/>
</dbReference>
<dbReference type="InterPro" id="IPR036259">
    <property type="entry name" value="MFS_trans_sf"/>
</dbReference>
<feature type="transmembrane region" description="Helical" evidence="6">
    <location>
        <begin position="100"/>
        <end position="124"/>
    </location>
</feature>
<dbReference type="EMBL" id="JBETME010000011">
    <property type="protein sequence ID" value="MES4992952.1"/>
    <property type="molecule type" value="Genomic_DNA"/>
</dbReference>
<evidence type="ECO:0000256" key="6">
    <source>
        <dbReference type="SAM" id="Phobius"/>
    </source>
</evidence>
<dbReference type="GO" id="GO:0005886">
    <property type="term" value="C:plasma membrane"/>
    <property type="evidence" value="ECO:0007669"/>
    <property type="project" value="UniProtKB-SubCell"/>
</dbReference>
<keyword evidence="3 6" id="KW-0812">Transmembrane</keyword>
<evidence type="ECO:0000256" key="3">
    <source>
        <dbReference type="ARBA" id="ARBA00022692"/>
    </source>
</evidence>
<dbReference type="PANTHER" id="PTHR23513">
    <property type="entry name" value="INTEGRAL MEMBRANE EFFLUX PROTEIN-RELATED"/>
    <property type="match status" value="1"/>
</dbReference>
<dbReference type="InterPro" id="IPR011701">
    <property type="entry name" value="MFS"/>
</dbReference>
<feature type="transmembrane region" description="Helical" evidence="6">
    <location>
        <begin position="281"/>
        <end position="301"/>
    </location>
</feature>
<dbReference type="Proteomes" id="UP001438189">
    <property type="component" value="Unassembled WGS sequence"/>
</dbReference>
<feature type="transmembrane region" description="Helical" evidence="6">
    <location>
        <begin position="345"/>
        <end position="364"/>
    </location>
</feature>
<feature type="transmembrane region" description="Helical" evidence="6">
    <location>
        <begin position="251"/>
        <end position="274"/>
    </location>
</feature>
<feature type="transmembrane region" description="Helical" evidence="6">
    <location>
        <begin position="370"/>
        <end position="388"/>
    </location>
</feature>
<organism evidence="7 8">
    <name type="scientific">Agrobacterium radiobacter</name>
    <dbReference type="NCBI Taxonomy" id="362"/>
    <lineage>
        <taxon>Bacteria</taxon>
        <taxon>Pseudomonadati</taxon>
        <taxon>Pseudomonadota</taxon>
        <taxon>Alphaproteobacteria</taxon>
        <taxon>Hyphomicrobiales</taxon>
        <taxon>Rhizobiaceae</taxon>
        <taxon>Rhizobium/Agrobacterium group</taxon>
        <taxon>Agrobacterium</taxon>
        <taxon>Agrobacterium tumefaciens complex</taxon>
    </lineage>
</organism>
<feature type="transmembrane region" description="Helical" evidence="6">
    <location>
        <begin position="12"/>
        <end position="34"/>
    </location>
</feature>
<feature type="transmembrane region" description="Helical" evidence="6">
    <location>
        <begin position="307"/>
        <end position="324"/>
    </location>
</feature>
<dbReference type="RefSeq" id="WP_077998782.1">
    <property type="nucleotide sequence ID" value="NZ_JAAQPQ010000013.1"/>
</dbReference>
<proteinExistence type="predicted"/>
<dbReference type="Gene3D" id="1.20.1250.20">
    <property type="entry name" value="MFS general substrate transporter like domains"/>
    <property type="match status" value="1"/>
</dbReference>
<evidence type="ECO:0000313" key="7">
    <source>
        <dbReference type="EMBL" id="MES4992952.1"/>
    </source>
</evidence>
<dbReference type="PANTHER" id="PTHR23513:SF11">
    <property type="entry name" value="STAPHYLOFERRIN A TRANSPORTER"/>
    <property type="match status" value="1"/>
</dbReference>
<reference evidence="7 8" key="1">
    <citation type="submission" date="2024-06" db="EMBL/GenBank/DDBJ databases">
        <title>Genome sequencing of Agrobacterium spp. from tobacco in Serbia.</title>
        <authorList>
            <person name="Ilicic R.J."/>
            <person name="Studholme D.J."/>
            <person name="Jelusic A."/>
            <person name="Barac G."/>
            <person name="Bagi F."/>
            <person name="Popovic Milovanovic T."/>
        </authorList>
    </citation>
    <scope>NUCLEOTIDE SEQUENCE [LARGE SCALE GENOMIC DNA]</scope>
    <source>
        <strain evidence="7 8">DA1</strain>
    </source>
</reference>
<evidence type="ECO:0000313" key="8">
    <source>
        <dbReference type="Proteomes" id="UP001438189"/>
    </source>
</evidence>
<dbReference type="SUPFAM" id="SSF103473">
    <property type="entry name" value="MFS general substrate transporter"/>
    <property type="match status" value="1"/>
</dbReference>
<protein>
    <submittedName>
        <fullName evidence="7">MFS transporter</fullName>
    </submittedName>
</protein>
<keyword evidence="2" id="KW-1003">Cell membrane</keyword>
<sequence>MRRRAPLISRYFTAITLAGVTRGLWVITLGWSSALIGGSVALVGIAFLVGHLMNVILAPSVGALIDRRSRKRLAIFGQTLFGCAMATPWFAHLLGYAPSYGMLLLIAACIAAAALVQGGALDAIQKSIVDKGDIKRTNAIANGLRQGSMIAGAGLGGVVLMWLPIHAGFIVGSALCALVVVCLLGLPDANPPVSARKSYVAQMGEGYRFFLRKPELGRLALLIGLSTSVGQLSNVMLPLLVQNELDGGSELYGLIDALWSVGGIAAAACVARLLRRSGLGGFEYLSIVALGLFTATVSFSLNSMSVAGLYLLMGFAFSFSKILCDGRMIELADMETIGRVRTYNQAVTSAFGLIVFSMPALTGVESVRTHYVFWGLGVVVIAAAIYLTTNFAGAAVGQATTERDAHD</sequence>
<gene>
    <name evidence="7" type="ORF">ABVB70_21765</name>
</gene>
<accession>A0ABD5LQH9</accession>
<evidence type="ECO:0000256" key="4">
    <source>
        <dbReference type="ARBA" id="ARBA00022989"/>
    </source>
</evidence>
<keyword evidence="5 6" id="KW-0472">Membrane</keyword>
<evidence type="ECO:0000256" key="1">
    <source>
        <dbReference type="ARBA" id="ARBA00004651"/>
    </source>
</evidence>